<dbReference type="InterPro" id="IPR032710">
    <property type="entry name" value="NTF2-like_dom_sf"/>
</dbReference>
<protein>
    <recommendedName>
        <fullName evidence="1">SnoaL-like domain-containing protein</fullName>
    </recommendedName>
</protein>
<organism evidence="2 3">
    <name type="scientific">Actinoallomurus iriomotensis</name>
    <dbReference type="NCBI Taxonomy" id="478107"/>
    <lineage>
        <taxon>Bacteria</taxon>
        <taxon>Bacillati</taxon>
        <taxon>Actinomycetota</taxon>
        <taxon>Actinomycetes</taxon>
        <taxon>Streptosporangiales</taxon>
        <taxon>Thermomonosporaceae</taxon>
        <taxon>Actinoallomurus</taxon>
    </lineage>
</organism>
<comment type="caution">
    <text evidence="2">The sequence shown here is derived from an EMBL/GenBank/DDBJ whole genome shotgun (WGS) entry which is preliminary data.</text>
</comment>
<accession>A0A9W6S597</accession>
<name>A0A9W6S597_9ACTN</name>
<dbReference type="EMBL" id="BSTK01000008">
    <property type="protein sequence ID" value="GLY87408.1"/>
    <property type="molecule type" value="Genomic_DNA"/>
</dbReference>
<dbReference type="Gene3D" id="3.10.450.50">
    <property type="match status" value="1"/>
</dbReference>
<proteinExistence type="predicted"/>
<evidence type="ECO:0000259" key="1">
    <source>
        <dbReference type="Pfam" id="PF12680"/>
    </source>
</evidence>
<reference evidence="2" key="1">
    <citation type="submission" date="2023-03" db="EMBL/GenBank/DDBJ databases">
        <title>Actinoallomurus iriomotensis NBRC 103684.</title>
        <authorList>
            <person name="Ichikawa N."/>
            <person name="Sato H."/>
            <person name="Tonouchi N."/>
        </authorList>
    </citation>
    <scope>NUCLEOTIDE SEQUENCE</scope>
    <source>
        <strain evidence="2">NBRC 103684</strain>
    </source>
</reference>
<evidence type="ECO:0000313" key="2">
    <source>
        <dbReference type="EMBL" id="GLY87408.1"/>
    </source>
</evidence>
<dbReference type="InterPro" id="IPR037401">
    <property type="entry name" value="SnoaL-like"/>
</dbReference>
<dbReference type="Pfam" id="PF12680">
    <property type="entry name" value="SnoaL_2"/>
    <property type="match status" value="1"/>
</dbReference>
<dbReference type="Proteomes" id="UP001165074">
    <property type="component" value="Unassembled WGS sequence"/>
</dbReference>
<keyword evidence="3" id="KW-1185">Reference proteome</keyword>
<dbReference type="CDD" id="cd00531">
    <property type="entry name" value="NTF2_like"/>
    <property type="match status" value="1"/>
</dbReference>
<dbReference type="AlphaFoldDB" id="A0A9W6S597"/>
<gene>
    <name evidence="2" type="ORF">Airi02_053370</name>
</gene>
<dbReference type="SUPFAM" id="SSF54427">
    <property type="entry name" value="NTF2-like"/>
    <property type="match status" value="1"/>
</dbReference>
<evidence type="ECO:0000313" key="3">
    <source>
        <dbReference type="Proteomes" id="UP001165074"/>
    </source>
</evidence>
<sequence>MSSSTTLTPREVLARMHELTVTDEAAAVDLYAENAVHEIPFAPAGAPARIEGREALRRMMDAQGGQSPVKYQGFENVQVWETTDPEVIIAEYEVVGIVVSTGAGFRIPQLLILRVRDGKILLSRGYLNPGQFAELLA</sequence>
<dbReference type="RefSeq" id="WP_285576457.1">
    <property type="nucleotide sequence ID" value="NZ_BSTK01000008.1"/>
</dbReference>
<feature type="domain" description="SnoaL-like" evidence="1">
    <location>
        <begin position="21"/>
        <end position="120"/>
    </location>
</feature>